<keyword evidence="6 7" id="KW-0472">Membrane</keyword>
<evidence type="ECO:0000256" key="2">
    <source>
        <dbReference type="ARBA" id="ARBA00022448"/>
    </source>
</evidence>
<dbReference type="Gene3D" id="1.20.1250.20">
    <property type="entry name" value="MFS general substrate transporter like domains"/>
    <property type="match status" value="2"/>
</dbReference>
<evidence type="ECO:0000313" key="10">
    <source>
        <dbReference type="Proteomes" id="UP000824175"/>
    </source>
</evidence>
<name>A0A9D1HMM7_9FIRM</name>
<feature type="transmembrane region" description="Helical" evidence="7">
    <location>
        <begin position="361"/>
        <end position="381"/>
    </location>
</feature>
<evidence type="ECO:0000256" key="6">
    <source>
        <dbReference type="ARBA" id="ARBA00023136"/>
    </source>
</evidence>
<sequence>MEKRKEKLGFVMMFVFIVMNFVMSMSGTLFNGILDRIAITMQIDVAMTGYLTSLYAYGAIGAPLLLLVFRKWSRSLMLKGTLLCNMLFGVLSIVATSFPLLLLARFMLGLFGTAYGVLATTSIAALSPPERVGKNLSLLIAGGAASLMVGVPLCRVLIHAYSWQSIYLFLILLMAGGFLYFAFRLPEIGQEKEALHLHQELQMVKVQDVWMVLLCSLITFIGYGAFYTYLTPYIVAFFPALEPAMSLILVMIGACSFLGNLLGGVACDRMGYRQALWVSSLLQIVISIVIFLTTAHLYLNLFFIFLWMFNGWFIGLQLNTGINIVTNRQSNLLVSINGSVIQFAQALGASLASMIISGAGIAFNILLPIITSVMVVGLMCYRPKKSRYIN</sequence>
<dbReference type="AlphaFoldDB" id="A0A9D1HMM7"/>
<feature type="transmembrane region" description="Helical" evidence="7">
    <location>
        <begin position="301"/>
        <end position="320"/>
    </location>
</feature>
<keyword evidence="5 7" id="KW-1133">Transmembrane helix</keyword>
<dbReference type="PROSITE" id="PS50850">
    <property type="entry name" value="MFS"/>
    <property type="match status" value="1"/>
</dbReference>
<evidence type="ECO:0000256" key="1">
    <source>
        <dbReference type="ARBA" id="ARBA00004651"/>
    </source>
</evidence>
<feature type="domain" description="Major facilitator superfamily (MFS) profile" evidence="8">
    <location>
        <begin position="12"/>
        <end position="385"/>
    </location>
</feature>
<feature type="transmembrane region" description="Helical" evidence="7">
    <location>
        <begin position="50"/>
        <end position="69"/>
    </location>
</feature>
<feature type="transmembrane region" description="Helical" evidence="7">
    <location>
        <begin position="7"/>
        <end position="30"/>
    </location>
</feature>
<reference evidence="9" key="2">
    <citation type="journal article" date="2021" name="PeerJ">
        <title>Extensive microbial diversity within the chicken gut microbiome revealed by metagenomics and culture.</title>
        <authorList>
            <person name="Gilroy R."/>
            <person name="Ravi A."/>
            <person name="Getino M."/>
            <person name="Pursley I."/>
            <person name="Horton D.L."/>
            <person name="Alikhan N.F."/>
            <person name="Baker D."/>
            <person name="Gharbi K."/>
            <person name="Hall N."/>
            <person name="Watson M."/>
            <person name="Adriaenssens E.M."/>
            <person name="Foster-Nyarko E."/>
            <person name="Jarju S."/>
            <person name="Secka A."/>
            <person name="Antonio M."/>
            <person name="Oren A."/>
            <person name="Chaudhuri R.R."/>
            <person name="La Ragione R."/>
            <person name="Hildebrand F."/>
            <person name="Pallen M.J."/>
        </authorList>
    </citation>
    <scope>NUCLEOTIDE SEQUENCE</scope>
    <source>
        <strain evidence="9">CHK195-11698</strain>
    </source>
</reference>
<gene>
    <name evidence="9" type="ORF">IAD15_04515</name>
</gene>
<feature type="transmembrane region" description="Helical" evidence="7">
    <location>
        <begin position="164"/>
        <end position="183"/>
    </location>
</feature>
<comment type="caution">
    <text evidence="9">The sequence shown here is derived from an EMBL/GenBank/DDBJ whole genome shotgun (WGS) entry which is preliminary data.</text>
</comment>
<accession>A0A9D1HMM7</accession>
<evidence type="ECO:0000256" key="4">
    <source>
        <dbReference type="ARBA" id="ARBA00022692"/>
    </source>
</evidence>
<dbReference type="Pfam" id="PF07690">
    <property type="entry name" value="MFS_1"/>
    <property type="match status" value="1"/>
</dbReference>
<feature type="transmembrane region" description="Helical" evidence="7">
    <location>
        <begin position="81"/>
        <end position="100"/>
    </location>
</feature>
<dbReference type="Proteomes" id="UP000824175">
    <property type="component" value="Unassembled WGS sequence"/>
</dbReference>
<dbReference type="PANTHER" id="PTHR43124:SF10">
    <property type="entry name" value="PURINE EFFLUX PUMP PBUE"/>
    <property type="match status" value="1"/>
</dbReference>
<protein>
    <submittedName>
        <fullName evidence="9">MFS transporter</fullName>
    </submittedName>
</protein>
<dbReference type="InterPro" id="IPR020846">
    <property type="entry name" value="MFS_dom"/>
</dbReference>
<feature type="transmembrane region" description="Helical" evidence="7">
    <location>
        <begin position="138"/>
        <end position="158"/>
    </location>
</feature>
<feature type="transmembrane region" description="Helical" evidence="7">
    <location>
        <begin position="106"/>
        <end position="126"/>
    </location>
</feature>
<feature type="transmembrane region" description="Helical" evidence="7">
    <location>
        <begin position="275"/>
        <end position="295"/>
    </location>
</feature>
<dbReference type="InterPro" id="IPR036259">
    <property type="entry name" value="MFS_trans_sf"/>
</dbReference>
<organism evidence="9 10">
    <name type="scientific">Candidatus Fimiplasma intestinipullorum</name>
    <dbReference type="NCBI Taxonomy" id="2840825"/>
    <lineage>
        <taxon>Bacteria</taxon>
        <taxon>Bacillati</taxon>
        <taxon>Bacillota</taxon>
        <taxon>Clostridia</taxon>
        <taxon>Eubacteriales</taxon>
        <taxon>Candidatus Fimiplasma</taxon>
    </lineage>
</organism>
<feature type="transmembrane region" description="Helical" evidence="7">
    <location>
        <begin position="332"/>
        <end position="355"/>
    </location>
</feature>
<dbReference type="InterPro" id="IPR050189">
    <property type="entry name" value="MFS_Efflux_Transporters"/>
</dbReference>
<feature type="transmembrane region" description="Helical" evidence="7">
    <location>
        <begin position="244"/>
        <end position="263"/>
    </location>
</feature>
<reference evidence="9" key="1">
    <citation type="submission" date="2020-10" db="EMBL/GenBank/DDBJ databases">
        <authorList>
            <person name="Gilroy R."/>
        </authorList>
    </citation>
    <scope>NUCLEOTIDE SEQUENCE</scope>
    <source>
        <strain evidence="9">CHK195-11698</strain>
    </source>
</reference>
<dbReference type="InterPro" id="IPR011701">
    <property type="entry name" value="MFS"/>
</dbReference>
<evidence type="ECO:0000256" key="7">
    <source>
        <dbReference type="SAM" id="Phobius"/>
    </source>
</evidence>
<keyword evidence="4 7" id="KW-0812">Transmembrane</keyword>
<comment type="subcellular location">
    <subcellularLocation>
        <location evidence="1">Cell membrane</location>
        <topology evidence="1">Multi-pass membrane protein</topology>
    </subcellularLocation>
</comment>
<evidence type="ECO:0000256" key="5">
    <source>
        <dbReference type="ARBA" id="ARBA00022989"/>
    </source>
</evidence>
<evidence type="ECO:0000256" key="3">
    <source>
        <dbReference type="ARBA" id="ARBA00022475"/>
    </source>
</evidence>
<dbReference type="GO" id="GO:0022857">
    <property type="term" value="F:transmembrane transporter activity"/>
    <property type="evidence" value="ECO:0007669"/>
    <property type="project" value="InterPro"/>
</dbReference>
<dbReference type="EMBL" id="DVMJ01000038">
    <property type="protein sequence ID" value="HIU13313.1"/>
    <property type="molecule type" value="Genomic_DNA"/>
</dbReference>
<proteinExistence type="predicted"/>
<keyword evidence="2" id="KW-0813">Transport</keyword>
<keyword evidence="3" id="KW-1003">Cell membrane</keyword>
<evidence type="ECO:0000313" key="9">
    <source>
        <dbReference type="EMBL" id="HIU13313.1"/>
    </source>
</evidence>
<dbReference type="PANTHER" id="PTHR43124">
    <property type="entry name" value="PURINE EFFLUX PUMP PBUE"/>
    <property type="match status" value="1"/>
</dbReference>
<feature type="transmembrane region" description="Helical" evidence="7">
    <location>
        <begin position="209"/>
        <end position="229"/>
    </location>
</feature>
<evidence type="ECO:0000259" key="8">
    <source>
        <dbReference type="PROSITE" id="PS50850"/>
    </source>
</evidence>
<dbReference type="SUPFAM" id="SSF103473">
    <property type="entry name" value="MFS general substrate transporter"/>
    <property type="match status" value="1"/>
</dbReference>
<dbReference type="GO" id="GO:0005886">
    <property type="term" value="C:plasma membrane"/>
    <property type="evidence" value="ECO:0007669"/>
    <property type="project" value="UniProtKB-SubCell"/>
</dbReference>